<dbReference type="Pfam" id="PF02879">
    <property type="entry name" value="PGM_PMM_II"/>
    <property type="match status" value="1"/>
</dbReference>
<dbReference type="InterPro" id="IPR016055">
    <property type="entry name" value="A-D-PHexomutase_a/b/a-I/II/III"/>
</dbReference>
<keyword evidence="3" id="KW-0597">Phosphoprotein</keyword>
<evidence type="ECO:0000256" key="1">
    <source>
        <dbReference type="ARBA" id="ARBA00001946"/>
    </source>
</evidence>
<dbReference type="InterPro" id="IPR016066">
    <property type="entry name" value="A-D-PHexomutase_CS"/>
</dbReference>
<keyword evidence="6" id="KW-0413">Isomerase</keyword>
<dbReference type="GO" id="GO:0000287">
    <property type="term" value="F:magnesium ion binding"/>
    <property type="evidence" value="ECO:0007669"/>
    <property type="project" value="InterPro"/>
</dbReference>
<evidence type="ECO:0000256" key="4">
    <source>
        <dbReference type="ARBA" id="ARBA00022723"/>
    </source>
</evidence>
<feature type="domain" description="Alpha-D-phosphohexomutase alpha/beta/alpha" evidence="9">
    <location>
        <begin position="7"/>
        <end position="138"/>
    </location>
</feature>
<feature type="domain" description="Alpha-D-phosphohexomutase C-terminal" evidence="8">
    <location>
        <begin position="370"/>
        <end position="442"/>
    </location>
</feature>
<name>A0A7V4CIA3_UNCW3</name>
<feature type="domain" description="Alpha-D-phosphohexomutase alpha/beta/alpha" evidence="10">
    <location>
        <begin position="153"/>
        <end position="250"/>
    </location>
</feature>
<evidence type="ECO:0000313" key="12">
    <source>
        <dbReference type="EMBL" id="HGQ55545.1"/>
    </source>
</evidence>
<dbReference type="GO" id="GO:0016868">
    <property type="term" value="F:intramolecular phosphotransferase activity"/>
    <property type="evidence" value="ECO:0007669"/>
    <property type="project" value="InterPro"/>
</dbReference>
<evidence type="ECO:0000256" key="7">
    <source>
        <dbReference type="RuleBase" id="RU004326"/>
    </source>
</evidence>
<dbReference type="SUPFAM" id="SSF53738">
    <property type="entry name" value="Phosphoglucomutase, first 3 domains"/>
    <property type="match status" value="3"/>
</dbReference>
<dbReference type="PANTHER" id="PTHR43771">
    <property type="entry name" value="PHOSPHOMANNOMUTASE"/>
    <property type="match status" value="1"/>
</dbReference>
<dbReference type="InterPro" id="IPR005844">
    <property type="entry name" value="A-D-PHexomutase_a/b/a-I"/>
</dbReference>
<feature type="domain" description="Alpha-D-phosphohexomutase alpha/beta/alpha" evidence="11">
    <location>
        <begin position="255"/>
        <end position="365"/>
    </location>
</feature>
<dbReference type="PROSITE" id="PS00710">
    <property type="entry name" value="PGM_PMM"/>
    <property type="match status" value="1"/>
</dbReference>
<dbReference type="InterPro" id="IPR005846">
    <property type="entry name" value="A-D-PHexomutase_a/b/a-III"/>
</dbReference>
<dbReference type="AlphaFoldDB" id="A0A7V4CIA3"/>
<dbReference type="InterPro" id="IPR005843">
    <property type="entry name" value="A-D-PHexomutase_C"/>
</dbReference>
<evidence type="ECO:0000259" key="10">
    <source>
        <dbReference type="Pfam" id="PF02879"/>
    </source>
</evidence>
<dbReference type="GO" id="GO:0005975">
    <property type="term" value="P:carbohydrate metabolic process"/>
    <property type="evidence" value="ECO:0007669"/>
    <property type="project" value="InterPro"/>
</dbReference>
<evidence type="ECO:0000259" key="8">
    <source>
        <dbReference type="Pfam" id="PF00408"/>
    </source>
</evidence>
<evidence type="ECO:0000256" key="3">
    <source>
        <dbReference type="ARBA" id="ARBA00022553"/>
    </source>
</evidence>
<dbReference type="Gene3D" id="3.40.120.10">
    <property type="entry name" value="Alpha-D-Glucose-1,6-Bisphosphate, subunit A, domain 3"/>
    <property type="match status" value="3"/>
</dbReference>
<accession>A0A7V4CIA3</accession>
<evidence type="ECO:0000256" key="5">
    <source>
        <dbReference type="ARBA" id="ARBA00022842"/>
    </source>
</evidence>
<keyword evidence="4 7" id="KW-0479">Metal-binding</keyword>
<dbReference type="Pfam" id="PF02880">
    <property type="entry name" value="PGM_PMM_III"/>
    <property type="match status" value="1"/>
</dbReference>
<comment type="similarity">
    <text evidence="2 7">Belongs to the phosphohexose mutase family.</text>
</comment>
<dbReference type="Pfam" id="PF00408">
    <property type="entry name" value="PGM_PMM_IV"/>
    <property type="match status" value="1"/>
</dbReference>
<keyword evidence="5 7" id="KW-0460">Magnesium</keyword>
<dbReference type="EMBL" id="DTBX01000129">
    <property type="protein sequence ID" value="HGQ55545.1"/>
    <property type="molecule type" value="Genomic_DNA"/>
</dbReference>
<dbReference type="Pfam" id="PF02878">
    <property type="entry name" value="PGM_PMM_I"/>
    <property type="match status" value="1"/>
</dbReference>
<dbReference type="InterPro" id="IPR036900">
    <property type="entry name" value="A-D-PHexomutase_C_sf"/>
</dbReference>
<comment type="cofactor">
    <cofactor evidence="1">
        <name>Mg(2+)</name>
        <dbReference type="ChEBI" id="CHEBI:18420"/>
    </cofactor>
</comment>
<proteinExistence type="inferred from homology"/>
<reference evidence="12" key="1">
    <citation type="journal article" date="2020" name="mSystems">
        <title>Genome- and Community-Level Interaction Insights into Carbon Utilization and Element Cycling Functions of Hydrothermarchaeota in Hydrothermal Sediment.</title>
        <authorList>
            <person name="Zhou Z."/>
            <person name="Liu Y."/>
            <person name="Xu W."/>
            <person name="Pan J."/>
            <person name="Luo Z.H."/>
            <person name="Li M."/>
        </authorList>
    </citation>
    <scope>NUCLEOTIDE SEQUENCE [LARGE SCALE GENOMIC DNA]</scope>
    <source>
        <strain evidence="12">SpSt-655</strain>
    </source>
</reference>
<dbReference type="InterPro" id="IPR005841">
    <property type="entry name" value="Alpha-D-phosphohexomutase_SF"/>
</dbReference>
<dbReference type="InterPro" id="IPR005845">
    <property type="entry name" value="A-D-PHexomutase_a/b/a-II"/>
</dbReference>
<dbReference type="CDD" id="cd03089">
    <property type="entry name" value="PMM_PGM"/>
    <property type="match status" value="1"/>
</dbReference>
<comment type="caution">
    <text evidence="12">The sequence shown here is derived from an EMBL/GenBank/DDBJ whole genome shotgun (WGS) entry which is preliminary data.</text>
</comment>
<dbReference type="PRINTS" id="PR00509">
    <property type="entry name" value="PGMPMM"/>
</dbReference>
<evidence type="ECO:0000259" key="11">
    <source>
        <dbReference type="Pfam" id="PF02880"/>
    </source>
</evidence>
<evidence type="ECO:0000256" key="6">
    <source>
        <dbReference type="ARBA" id="ARBA00023235"/>
    </source>
</evidence>
<organism evidence="12">
    <name type="scientific">candidate division WOR-3 bacterium</name>
    <dbReference type="NCBI Taxonomy" id="2052148"/>
    <lineage>
        <taxon>Bacteria</taxon>
        <taxon>Bacteria division WOR-3</taxon>
    </lineage>
</organism>
<protein>
    <submittedName>
        <fullName evidence="12">Phosphomannomutase/phosphoglucomutase</fullName>
    </submittedName>
</protein>
<sequence length="454" mass="51835">MSKINPQIFREYDIRGIADIDLTDNNVYLIACGYATYINQFGYKEVIIGRDVRLSSQRIRDALVAGFLDSGCDVIDLGIIPTPVFYFSAFYYDKNAGMMITGSHNPKEFNGFKIGLNKTTIYGKEIQKLREIIEEGKFVKGKGKLSYLNPIPDYLNYLKSKIKFQNSLKVVFDPGNGTGGYLLEELFRDYPIEPAFINLEPDGNFPNHLPDPTIIEYMQDIISLVNELDADLGIGYDGDCDRIGAVDDKGRIVFGDRLLCLYAWDIVKINPKAKVVFDVKCSQGLVEYLNKIDAIPIMWKTGHSLIKNKMKEEGALLAGEMSGHMFFADDYFGYDDAIYASLRLMKIVADSEKKLSELLKDIPEYYSTPEIRIECPDEEKFRVVEEVKNYFKQKYDTIDIDGVRVVFPDGWGLLRASNTQPVLVLRFEGKNEEKLKEIKELFFSILTKYPFIKL</sequence>
<dbReference type="Gene3D" id="3.30.310.50">
    <property type="entry name" value="Alpha-D-phosphohexomutase, C-terminal domain"/>
    <property type="match status" value="1"/>
</dbReference>
<dbReference type="PANTHER" id="PTHR43771:SF2">
    <property type="entry name" value="PHOSPHOMANNOMUTASE_PHOSPHOGLUCOMUTASE"/>
    <property type="match status" value="1"/>
</dbReference>
<dbReference type="SUPFAM" id="SSF55957">
    <property type="entry name" value="Phosphoglucomutase, C-terminal domain"/>
    <property type="match status" value="1"/>
</dbReference>
<evidence type="ECO:0000256" key="2">
    <source>
        <dbReference type="ARBA" id="ARBA00010231"/>
    </source>
</evidence>
<gene>
    <name evidence="12" type="ORF">ENU28_03655</name>
</gene>
<evidence type="ECO:0000259" key="9">
    <source>
        <dbReference type="Pfam" id="PF02878"/>
    </source>
</evidence>